<evidence type="ECO:0000313" key="1">
    <source>
        <dbReference type="EMBL" id="KRY43442.1"/>
    </source>
</evidence>
<accession>A0A0V1C2T7</accession>
<dbReference type="InParanoid" id="A0A0V1C2T7"/>
<dbReference type="EMBL" id="JYDH01000001">
    <property type="protein sequence ID" value="KRY43442.1"/>
    <property type="molecule type" value="Genomic_DNA"/>
</dbReference>
<reference evidence="1 2" key="1">
    <citation type="submission" date="2015-01" db="EMBL/GenBank/DDBJ databases">
        <title>Evolution of Trichinella species and genotypes.</title>
        <authorList>
            <person name="Korhonen P.K."/>
            <person name="Edoardo P."/>
            <person name="Giuseppe L.R."/>
            <person name="Gasser R.B."/>
        </authorList>
    </citation>
    <scope>NUCLEOTIDE SEQUENCE [LARGE SCALE GENOMIC DNA]</scope>
    <source>
        <strain evidence="1">ISS3</strain>
    </source>
</reference>
<dbReference type="Proteomes" id="UP000054776">
    <property type="component" value="Unassembled WGS sequence"/>
</dbReference>
<organism evidence="1 2">
    <name type="scientific">Trichinella spiralis</name>
    <name type="common">Trichina worm</name>
    <dbReference type="NCBI Taxonomy" id="6334"/>
    <lineage>
        <taxon>Eukaryota</taxon>
        <taxon>Metazoa</taxon>
        <taxon>Ecdysozoa</taxon>
        <taxon>Nematoda</taxon>
        <taxon>Enoplea</taxon>
        <taxon>Dorylaimia</taxon>
        <taxon>Trichinellida</taxon>
        <taxon>Trichinellidae</taxon>
        <taxon>Trichinella</taxon>
    </lineage>
</organism>
<keyword evidence="2" id="KW-1185">Reference proteome</keyword>
<evidence type="ECO:0000313" key="2">
    <source>
        <dbReference type="Proteomes" id="UP000054776"/>
    </source>
</evidence>
<proteinExistence type="predicted"/>
<dbReference type="OrthoDB" id="5920405at2759"/>
<dbReference type="AlphaFoldDB" id="A0A0V1C2T7"/>
<sequence length="143" mass="15557">MRPVSRGWTSALTDRKRRSSSVIHSFVITAGQRNQNRKPRKAFPPVYIKQSTNAAVLSSTAAVQLLLALGQHGDRPLSALVSMRLIAAFADCTMQQRSKNGKPTKSISEDPPPSIIDPLKAVILLALRNQPAQGGLPLGWFCD</sequence>
<comment type="caution">
    <text evidence="1">The sequence shown here is derived from an EMBL/GenBank/DDBJ whole genome shotgun (WGS) entry which is preliminary data.</text>
</comment>
<protein>
    <submittedName>
        <fullName evidence="1">Uncharacterized protein</fullName>
    </submittedName>
</protein>
<gene>
    <name evidence="1" type="ORF">T01_10486</name>
</gene>
<name>A0A0V1C2T7_TRISP</name>